<organism evidence="1 2">
    <name type="scientific">Geobacter pickeringii</name>
    <dbReference type="NCBI Taxonomy" id="345632"/>
    <lineage>
        <taxon>Bacteria</taxon>
        <taxon>Pseudomonadati</taxon>
        <taxon>Thermodesulfobacteriota</taxon>
        <taxon>Desulfuromonadia</taxon>
        <taxon>Geobacterales</taxon>
        <taxon>Geobacteraceae</taxon>
        <taxon>Geobacter</taxon>
    </lineage>
</organism>
<dbReference type="AlphaFoldDB" id="A0A0B5BH64"/>
<keyword evidence="2" id="KW-1185">Reference proteome</keyword>
<accession>A0A0B5BH64</accession>
<proteinExistence type="predicted"/>
<evidence type="ECO:0000313" key="1">
    <source>
        <dbReference type="EMBL" id="AJE03366.1"/>
    </source>
</evidence>
<evidence type="ECO:0000313" key="2">
    <source>
        <dbReference type="Proteomes" id="UP000057609"/>
    </source>
</evidence>
<dbReference type="EMBL" id="CP009788">
    <property type="protein sequence ID" value="AJE03366.1"/>
    <property type="molecule type" value="Genomic_DNA"/>
</dbReference>
<gene>
    <name evidence="1" type="ORF">GPICK_08370</name>
</gene>
<dbReference type="HOGENOM" id="CLU_1692979_0_0_7"/>
<protein>
    <submittedName>
        <fullName evidence="1">Uncharacterized protein</fullName>
    </submittedName>
</protein>
<sequence>MPEQLDLTAEDRRQFPPESSVVKRIFTDKIMAAPLVVEHLSGNVNEWDSVKPAGHGSIRVDETVSVRPDQGTGRFIIIRHEKFPVILGAIIEEIRFRKLRPVLSESIGAFSAPVENLRPGTFIELIEASLQVRSVEKRNVKETAAAFGTSLTAAD</sequence>
<name>A0A0B5BH64_9BACT</name>
<dbReference type="Proteomes" id="UP000057609">
    <property type="component" value="Chromosome"/>
</dbReference>
<dbReference type="KEGG" id="gpi:GPICK_08370"/>
<reference evidence="1 2" key="1">
    <citation type="journal article" date="2015" name="Genome Announc.">
        <title>Complete Genome of Geobacter pickeringii G13T, a Metal-Reducing Isolate from Sedimentary Kaolin Deposits.</title>
        <authorList>
            <person name="Badalamenti J.P."/>
            <person name="Bond D.R."/>
        </authorList>
    </citation>
    <scope>NUCLEOTIDE SEQUENCE [LARGE SCALE GENOMIC DNA]</scope>
    <source>
        <strain evidence="1 2">G13</strain>
    </source>
</reference>